<feature type="signal peptide" evidence="2">
    <location>
        <begin position="1"/>
        <end position="26"/>
    </location>
</feature>
<proteinExistence type="predicted"/>
<organism evidence="3 4">
    <name type="scientific">Cylindrotheca closterium</name>
    <dbReference type="NCBI Taxonomy" id="2856"/>
    <lineage>
        <taxon>Eukaryota</taxon>
        <taxon>Sar</taxon>
        <taxon>Stramenopiles</taxon>
        <taxon>Ochrophyta</taxon>
        <taxon>Bacillariophyta</taxon>
        <taxon>Bacillariophyceae</taxon>
        <taxon>Bacillariophycidae</taxon>
        <taxon>Bacillariales</taxon>
        <taxon>Bacillariaceae</taxon>
        <taxon>Cylindrotheca</taxon>
    </lineage>
</organism>
<protein>
    <submittedName>
        <fullName evidence="3">Uncharacterized protein</fullName>
    </submittedName>
</protein>
<reference evidence="3" key="1">
    <citation type="submission" date="2023-08" db="EMBL/GenBank/DDBJ databases">
        <authorList>
            <person name="Audoor S."/>
            <person name="Bilcke G."/>
        </authorList>
    </citation>
    <scope>NUCLEOTIDE SEQUENCE</scope>
</reference>
<accession>A0AAD2CHL9</accession>
<feature type="compositionally biased region" description="Basic residues" evidence="1">
    <location>
        <begin position="26"/>
        <end position="43"/>
    </location>
</feature>
<feature type="region of interest" description="Disordered" evidence="1">
    <location>
        <begin position="24"/>
        <end position="58"/>
    </location>
</feature>
<keyword evidence="2" id="KW-0732">Signal</keyword>
<keyword evidence="4" id="KW-1185">Reference proteome</keyword>
<dbReference type="AlphaFoldDB" id="A0AAD2CHL9"/>
<evidence type="ECO:0000256" key="1">
    <source>
        <dbReference type="SAM" id="MobiDB-lite"/>
    </source>
</evidence>
<sequence length="1076" mass="108581">MKGIEETLAKLLVVVLLSVSVAPAAGRHHHRGTKKRRMQKMLKMKKDTSVTTSRKGTKLTASSVKGAMGGTIVVGSKGVGGQGGSKVGFNAPFPAPVVLLPLIPTLAPSMEEPSRQPVTRIPTRTPRAGGGGGGAVAAPTVCLSTPCQTTAPPAVPCGVGGVAFFSSIATRTLTAAGQTLSFDFTGLPAPIAGTTVFITASYTGDIVNANQCMEIQGEDGPTSSGFCKITSTTTTTTSIGYTTATAAEFNAWNADGTVTIQQDASSFVTAVGTDVASVQMQYCTLLTCGTPGVAAICPNQPATPVDCTAFPGTASVATTAQTTKLTSTGQPLALSFAGLADSLSPVNILASFDGDIDSGARRNECMDILSEGGVFSGSCYFDDRTYGAGGIAQVVTQATAAEFNAWNVDGTVTLTMDADSDVNRGGAGGSEDATFQLQYCAVPPCGVAGVSNTCPNQPATVVDCASFPGTTSVTSPILSTTLTSTGQALSFSFTGLPNSASPVNIIASFDGDTDNGAGVNECVDIVGEGGGVFSGSCYFDDNTSGAGGGIPQVVTQATASEFNSWNVDGTVTLTLDADSGVVPGGAAGSDDGTVQLQYCALPPCQVTGVLAICPNQPAPPVDCTAFVGSVSVTRIQSTILTTRGQALSLSFAGLPDSVSPVNVIASFDGDIDGGARIDECMDIVSESGLFSGSCYFDDRTYGAGGIAQVVTQATAAEFNAWNVDGTVTIIMDADDRVDSGGGSGEATVELQYCAIPPPPTCGTDFINSACPNQPATPVDCTAFPGTISTTSPILTTTLTSTGQALSFAFAGLPDSQSPVNVIASFDGGTDQNVGFDECIDIVGEDGVFFSGSCYFDDNTSGAGGGIPQVVTQATAAEFNSWNADGIVTLILDADSGVVPGGAAGSDDGTVQLQYCFTPPPGTCGTSFINSACPNQPATSVDCTAFAGTTSVTSPIITTTLTSTGQPLSFAFTGLANSVSPVNILASFDGDIDSGARIDECMDIISESGLFSGSCYFDDRTYGAGGIAQVVTQATAAEFNAWNVDGTVTLTLDADIGVNRGGAGGSEDATIQLQYCA</sequence>
<name>A0AAD2CHL9_9STRA</name>
<evidence type="ECO:0000313" key="3">
    <source>
        <dbReference type="EMBL" id="CAJ1933521.1"/>
    </source>
</evidence>
<feature type="chain" id="PRO_5042055089" evidence="2">
    <location>
        <begin position="27"/>
        <end position="1076"/>
    </location>
</feature>
<dbReference type="Proteomes" id="UP001295423">
    <property type="component" value="Unassembled WGS sequence"/>
</dbReference>
<gene>
    <name evidence="3" type="ORF">CYCCA115_LOCUS3342</name>
</gene>
<feature type="compositionally biased region" description="Polar residues" evidence="1">
    <location>
        <begin position="49"/>
        <end position="58"/>
    </location>
</feature>
<feature type="region of interest" description="Disordered" evidence="1">
    <location>
        <begin position="110"/>
        <end position="132"/>
    </location>
</feature>
<evidence type="ECO:0000313" key="4">
    <source>
        <dbReference type="Proteomes" id="UP001295423"/>
    </source>
</evidence>
<evidence type="ECO:0000256" key="2">
    <source>
        <dbReference type="SAM" id="SignalP"/>
    </source>
</evidence>
<comment type="caution">
    <text evidence="3">The sequence shown here is derived from an EMBL/GenBank/DDBJ whole genome shotgun (WGS) entry which is preliminary data.</text>
</comment>
<dbReference type="EMBL" id="CAKOGP040000280">
    <property type="protein sequence ID" value="CAJ1933521.1"/>
    <property type="molecule type" value="Genomic_DNA"/>
</dbReference>